<dbReference type="EMBL" id="CAUM01000191">
    <property type="protein sequence ID" value="CCV09596.1"/>
    <property type="molecule type" value="Genomic_DNA"/>
</dbReference>
<keyword evidence="2" id="KW-1185">Reference proteome</keyword>
<dbReference type="STRING" id="1297569.MESS2_p90005"/>
<protein>
    <submittedName>
        <fullName evidence="1">Uncharacterized protein</fullName>
    </submittedName>
</protein>
<dbReference type="AlphaFoldDB" id="M5FCC3"/>
<accession>M5FCC3</accession>
<comment type="caution">
    <text evidence="1">The sequence shown here is derived from an EMBL/GenBank/DDBJ whole genome shotgun (WGS) entry which is preliminary data.</text>
</comment>
<gene>
    <name evidence="1" type="ORF">MESS2_p90005</name>
</gene>
<proteinExistence type="predicted"/>
<evidence type="ECO:0000313" key="2">
    <source>
        <dbReference type="Proteomes" id="UP000012062"/>
    </source>
</evidence>
<dbReference type="RefSeq" id="WP_008878443.1">
    <property type="nucleotide sequence ID" value="NZ_CAUM01000191.1"/>
</dbReference>
<dbReference type="eggNOG" id="ENOG5032SZZ">
    <property type="taxonomic scope" value="Bacteria"/>
</dbReference>
<reference evidence="1 2" key="1">
    <citation type="submission" date="2013-02" db="EMBL/GenBank/DDBJ databases">
        <authorList>
            <person name="Genoscope - CEA"/>
        </authorList>
    </citation>
    <scope>NUCLEOTIDE SEQUENCE [LARGE SCALE GENOMIC DNA]</scope>
    <source>
        <strain evidence="1 2">STM 2683</strain>
    </source>
</reference>
<dbReference type="InterPro" id="IPR045384">
    <property type="entry name" value="DUF6527"/>
</dbReference>
<dbReference type="Pfam" id="PF20137">
    <property type="entry name" value="BubE"/>
    <property type="match status" value="1"/>
</dbReference>
<sequence length="146" mass="16780">MIRHKRLEHRFVDHIPERLGTGVLYVSMEYATSAHSCCCGCGEEVVTPFTPTDWKMTFDGETISLYPSIGNWTLPCRSHYVIDRGKVVEAGPWSDEQVDAERRRDRAAKARFYGQSPMAEPPAQPVPPKVAPGFWQRLWNRISRRF</sequence>
<evidence type="ECO:0000313" key="1">
    <source>
        <dbReference type="EMBL" id="CCV09596.1"/>
    </source>
</evidence>
<name>M5FCC3_9HYPH</name>
<organism evidence="1 2">
    <name type="scientific">Mesorhizobium metallidurans STM 2683</name>
    <dbReference type="NCBI Taxonomy" id="1297569"/>
    <lineage>
        <taxon>Bacteria</taxon>
        <taxon>Pseudomonadati</taxon>
        <taxon>Pseudomonadota</taxon>
        <taxon>Alphaproteobacteria</taxon>
        <taxon>Hyphomicrobiales</taxon>
        <taxon>Phyllobacteriaceae</taxon>
        <taxon>Mesorhizobium</taxon>
    </lineage>
</organism>
<dbReference type="Proteomes" id="UP000012062">
    <property type="component" value="Unassembled WGS sequence"/>
</dbReference>
<dbReference type="OrthoDB" id="3788717at2"/>